<dbReference type="Pfam" id="PF00474">
    <property type="entry name" value="SSF"/>
    <property type="match status" value="1"/>
</dbReference>
<dbReference type="PANTHER" id="PTHR48086">
    <property type="entry name" value="SODIUM/PROLINE SYMPORTER-RELATED"/>
    <property type="match status" value="1"/>
</dbReference>
<evidence type="ECO:0000256" key="2">
    <source>
        <dbReference type="ARBA" id="ARBA00006434"/>
    </source>
</evidence>
<feature type="transmembrane region" description="Helical" evidence="8">
    <location>
        <begin position="116"/>
        <end position="137"/>
    </location>
</feature>
<comment type="similarity">
    <text evidence="2 7">Belongs to the sodium:solute symporter (SSF) (TC 2.A.21) family.</text>
</comment>
<dbReference type="RefSeq" id="WP_188360150.1">
    <property type="nucleotide sequence ID" value="NZ_BMDC01000004.1"/>
</dbReference>
<comment type="caution">
    <text evidence="9">The sequence shown here is derived from an EMBL/GenBank/DDBJ whole genome shotgun (WGS) entry which is preliminary data.</text>
</comment>
<dbReference type="AlphaFoldDB" id="A0A917IWS1"/>
<evidence type="ECO:0000256" key="3">
    <source>
        <dbReference type="ARBA" id="ARBA00022448"/>
    </source>
</evidence>
<feature type="transmembrane region" description="Helical" evidence="8">
    <location>
        <begin position="41"/>
        <end position="64"/>
    </location>
</feature>
<evidence type="ECO:0000256" key="1">
    <source>
        <dbReference type="ARBA" id="ARBA00004141"/>
    </source>
</evidence>
<reference evidence="9 10" key="1">
    <citation type="journal article" date="2014" name="Int. J. Syst. Evol. Microbiol.">
        <title>Complete genome sequence of Corynebacterium casei LMG S-19264T (=DSM 44701T), isolated from a smear-ripened cheese.</title>
        <authorList>
            <consortium name="US DOE Joint Genome Institute (JGI-PGF)"/>
            <person name="Walter F."/>
            <person name="Albersmeier A."/>
            <person name="Kalinowski J."/>
            <person name="Ruckert C."/>
        </authorList>
    </citation>
    <scope>NUCLEOTIDE SEQUENCE [LARGE SCALE GENOMIC DNA]</scope>
    <source>
        <strain evidence="9 10">CCM 8669</strain>
    </source>
</reference>
<feature type="transmembrane region" description="Helical" evidence="8">
    <location>
        <begin position="357"/>
        <end position="376"/>
    </location>
</feature>
<comment type="subcellular location">
    <subcellularLocation>
        <location evidence="1">Membrane</location>
        <topology evidence="1">Multi-pass membrane protein</topology>
    </subcellularLocation>
</comment>
<keyword evidence="4 8" id="KW-0812">Transmembrane</keyword>
<keyword evidence="10" id="KW-1185">Reference proteome</keyword>
<evidence type="ECO:0000256" key="4">
    <source>
        <dbReference type="ARBA" id="ARBA00022692"/>
    </source>
</evidence>
<dbReference type="PANTHER" id="PTHR48086:SF7">
    <property type="entry name" value="SODIUM-SOLUTE SYMPORTER-RELATED"/>
    <property type="match status" value="1"/>
</dbReference>
<accession>A0A917IWS1</accession>
<sequence length="470" mass="49106">MNILIICLYIAALIIFGLVGHRRSGTNEEFRVAGRRLGPVLYTGTLVALVLGGASTIGGVSLGYTQGLAGMWLVVSIALGVILLSLFFAPIITKFKLYTVAQVLTARYGSKLTSRVSSVVMLAYTIMVAVTSTTAYASIFRVLFGLDSAWSIILGSAVVIIYSMLGGMWAITLTDMFQFAFMTVGMFFLLLPLSLSAAGGWEGLTTRLDAEFFNPGSVGLPSLLTMFVLYTLGQLSGQVIWQRVFTARSARVARWGGVTAGLYVAAYGVAGSVIGMSARVLEPNLAKPDDAFATLAQNYLPAGLGGVVLAAGVAAMMSTASGTLIAASTIMRVDIVPMLTGRPAPEPGVGSVRSDRVYLVILGVVATVLALVMTDTVTAIRLGYNILIGGLLVAILGGLIWKRATGVGAALSIAAGSVGVFIGIAIFGVTANQPIYIGLGASLIFYVAGSLLSKPTSPEIMQAWERSRVS</sequence>
<organism evidence="9 10">
    <name type="scientific">Rothia aerolata</name>
    <dbReference type="NCBI Taxonomy" id="1812262"/>
    <lineage>
        <taxon>Bacteria</taxon>
        <taxon>Bacillati</taxon>
        <taxon>Actinomycetota</taxon>
        <taxon>Actinomycetes</taxon>
        <taxon>Micrococcales</taxon>
        <taxon>Micrococcaceae</taxon>
        <taxon>Rothia</taxon>
    </lineage>
</organism>
<keyword evidence="6 8" id="KW-0472">Membrane</keyword>
<dbReference type="PROSITE" id="PS50283">
    <property type="entry name" value="NA_SOLUT_SYMP_3"/>
    <property type="match status" value="1"/>
</dbReference>
<feature type="transmembrane region" description="Helical" evidence="8">
    <location>
        <begin position="408"/>
        <end position="429"/>
    </location>
</feature>
<feature type="transmembrane region" description="Helical" evidence="8">
    <location>
        <begin position="179"/>
        <end position="198"/>
    </location>
</feature>
<evidence type="ECO:0000256" key="7">
    <source>
        <dbReference type="RuleBase" id="RU362091"/>
    </source>
</evidence>
<feature type="transmembrane region" description="Helical" evidence="8">
    <location>
        <begin position="218"/>
        <end position="241"/>
    </location>
</feature>
<evidence type="ECO:0000256" key="8">
    <source>
        <dbReference type="SAM" id="Phobius"/>
    </source>
</evidence>
<gene>
    <name evidence="9" type="ORF">GCM10007359_19010</name>
</gene>
<dbReference type="InterPro" id="IPR001734">
    <property type="entry name" value="Na/solute_symporter"/>
</dbReference>
<feature type="transmembrane region" description="Helical" evidence="8">
    <location>
        <begin position="70"/>
        <end position="95"/>
    </location>
</feature>
<keyword evidence="5 8" id="KW-1133">Transmembrane helix</keyword>
<feature type="transmembrane region" description="Helical" evidence="8">
    <location>
        <begin position="382"/>
        <end position="401"/>
    </location>
</feature>
<dbReference type="InterPro" id="IPR050277">
    <property type="entry name" value="Sodium:Solute_Symporter"/>
</dbReference>
<keyword evidence="3" id="KW-0813">Transport</keyword>
<feature type="transmembrane region" description="Helical" evidence="8">
    <location>
        <begin position="262"/>
        <end position="281"/>
    </location>
</feature>
<feature type="transmembrane region" description="Helical" evidence="8">
    <location>
        <begin position="149"/>
        <end position="172"/>
    </location>
</feature>
<protein>
    <submittedName>
        <fullName evidence="9">Sodium:solute symporter</fullName>
    </submittedName>
</protein>
<feature type="transmembrane region" description="Helical" evidence="8">
    <location>
        <begin position="435"/>
        <end position="452"/>
    </location>
</feature>
<dbReference type="GO" id="GO:0005886">
    <property type="term" value="C:plasma membrane"/>
    <property type="evidence" value="ECO:0007669"/>
    <property type="project" value="TreeGrafter"/>
</dbReference>
<evidence type="ECO:0000256" key="5">
    <source>
        <dbReference type="ARBA" id="ARBA00022989"/>
    </source>
</evidence>
<evidence type="ECO:0000313" key="9">
    <source>
        <dbReference type="EMBL" id="GGH65602.1"/>
    </source>
</evidence>
<name>A0A917IWS1_9MICC</name>
<proteinExistence type="inferred from homology"/>
<dbReference type="InterPro" id="IPR038377">
    <property type="entry name" value="Na/Glc_symporter_sf"/>
</dbReference>
<feature type="transmembrane region" description="Helical" evidence="8">
    <location>
        <begin position="301"/>
        <end position="327"/>
    </location>
</feature>
<dbReference type="EMBL" id="BMDC01000004">
    <property type="protein sequence ID" value="GGH65602.1"/>
    <property type="molecule type" value="Genomic_DNA"/>
</dbReference>
<dbReference type="Gene3D" id="1.20.1730.10">
    <property type="entry name" value="Sodium/glucose cotransporter"/>
    <property type="match status" value="1"/>
</dbReference>
<dbReference type="Proteomes" id="UP000600171">
    <property type="component" value="Unassembled WGS sequence"/>
</dbReference>
<feature type="transmembrane region" description="Helical" evidence="8">
    <location>
        <begin position="6"/>
        <end position="21"/>
    </location>
</feature>
<evidence type="ECO:0000313" key="10">
    <source>
        <dbReference type="Proteomes" id="UP000600171"/>
    </source>
</evidence>
<dbReference type="GO" id="GO:0022857">
    <property type="term" value="F:transmembrane transporter activity"/>
    <property type="evidence" value="ECO:0007669"/>
    <property type="project" value="InterPro"/>
</dbReference>
<evidence type="ECO:0000256" key="6">
    <source>
        <dbReference type="ARBA" id="ARBA00023136"/>
    </source>
</evidence>